<reference evidence="6 7" key="1">
    <citation type="submission" date="2018-03" db="EMBL/GenBank/DDBJ databases">
        <title>Genomic Encyclopedia of Archaeal and Bacterial Type Strains, Phase II (KMG-II): from individual species to whole genera.</title>
        <authorList>
            <person name="Goeker M."/>
        </authorList>
    </citation>
    <scope>NUCLEOTIDE SEQUENCE [LARGE SCALE GENOMIC DNA]</scope>
    <source>
        <strain evidence="6 7">DSM 28354</strain>
    </source>
</reference>
<feature type="transmembrane region" description="Helical" evidence="5">
    <location>
        <begin position="61"/>
        <end position="79"/>
    </location>
</feature>
<accession>A0A2T0SL77</accession>
<keyword evidence="2 5" id="KW-0812">Transmembrane</keyword>
<dbReference type="Pfam" id="PF04193">
    <property type="entry name" value="PQ-loop"/>
    <property type="match status" value="1"/>
</dbReference>
<gene>
    <name evidence="6" type="ORF">CLV58_11827</name>
</gene>
<evidence type="ECO:0000256" key="1">
    <source>
        <dbReference type="ARBA" id="ARBA00004141"/>
    </source>
</evidence>
<dbReference type="AlphaFoldDB" id="A0A2T0SL77"/>
<dbReference type="RefSeq" id="WP_106139447.1">
    <property type="nucleotide sequence ID" value="NZ_PVTE01000018.1"/>
</dbReference>
<evidence type="ECO:0000313" key="7">
    <source>
        <dbReference type="Proteomes" id="UP000238375"/>
    </source>
</evidence>
<evidence type="ECO:0000256" key="5">
    <source>
        <dbReference type="SAM" id="Phobius"/>
    </source>
</evidence>
<name>A0A2T0SL77_9BACT</name>
<protein>
    <submittedName>
        <fullName evidence="6">MtN3 and saliva related transmembrane protein</fullName>
    </submittedName>
</protein>
<evidence type="ECO:0000313" key="6">
    <source>
        <dbReference type="EMBL" id="PRY34156.1"/>
    </source>
</evidence>
<organism evidence="6 7">
    <name type="scientific">Spirosoma oryzae</name>
    <dbReference type="NCBI Taxonomy" id="1469603"/>
    <lineage>
        <taxon>Bacteria</taxon>
        <taxon>Pseudomonadati</taxon>
        <taxon>Bacteroidota</taxon>
        <taxon>Cytophagia</taxon>
        <taxon>Cytophagales</taxon>
        <taxon>Cytophagaceae</taxon>
        <taxon>Spirosoma</taxon>
    </lineage>
</organism>
<proteinExistence type="predicted"/>
<dbReference type="Gene3D" id="1.20.1280.290">
    <property type="match status" value="1"/>
</dbReference>
<dbReference type="InterPro" id="IPR006603">
    <property type="entry name" value="PQ-loop_rpt"/>
</dbReference>
<dbReference type="EMBL" id="PVTE01000018">
    <property type="protein sequence ID" value="PRY34156.1"/>
    <property type="molecule type" value="Genomic_DNA"/>
</dbReference>
<evidence type="ECO:0000256" key="2">
    <source>
        <dbReference type="ARBA" id="ARBA00022692"/>
    </source>
</evidence>
<dbReference type="GO" id="GO:0016020">
    <property type="term" value="C:membrane"/>
    <property type="evidence" value="ECO:0007669"/>
    <property type="project" value="UniProtKB-SubCell"/>
</dbReference>
<keyword evidence="3 5" id="KW-1133">Transmembrane helix</keyword>
<keyword evidence="4 5" id="KW-0472">Membrane</keyword>
<comment type="subcellular location">
    <subcellularLocation>
        <location evidence="1">Membrane</location>
        <topology evidence="1">Multi-pass membrane protein</topology>
    </subcellularLocation>
</comment>
<feature type="transmembrane region" description="Helical" evidence="5">
    <location>
        <begin position="6"/>
        <end position="27"/>
    </location>
</feature>
<sequence>MQWLDILGLVATVFTTGAYVPQAYKIIQTKSTRSLSTPTYTMIVIGSALWLLYAYDRRDYPVMLANGVTGLLSLVILIMKLSAKEEATAES</sequence>
<comment type="caution">
    <text evidence="6">The sequence shown here is derived from an EMBL/GenBank/DDBJ whole genome shotgun (WGS) entry which is preliminary data.</text>
</comment>
<dbReference type="Proteomes" id="UP000238375">
    <property type="component" value="Unassembled WGS sequence"/>
</dbReference>
<evidence type="ECO:0000256" key="4">
    <source>
        <dbReference type="ARBA" id="ARBA00023136"/>
    </source>
</evidence>
<evidence type="ECO:0000256" key="3">
    <source>
        <dbReference type="ARBA" id="ARBA00022989"/>
    </source>
</evidence>
<feature type="transmembrane region" description="Helical" evidence="5">
    <location>
        <begin position="39"/>
        <end position="55"/>
    </location>
</feature>
<keyword evidence="7" id="KW-1185">Reference proteome</keyword>
<dbReference type="OrthoDB" id="122062at2"/>